<accession>A0A2P2PGL9</accession>
<organism evidence="1">
    <name type="scientific">Rhizophora mucronata</name>
    <name type="common">Asiatic mangrove</name>
    <dbReference type="NCBI Taxonomy" id="61149"/>
    <lineage>
        <taxon>Eukaryota</taxon>
        <taxon>Viridiplantae</taxon>
        <taxon>Streptophyta</taxon>
        <taxon>Embryophyta</taxon>
        <taxon>Tracheophyta</taxon>
        <taxon>Spermatophyta</taxon>
        <taxon>Magnoliopsida</taxon>
        <taxon>eudicotyledons</taxon>
        <taxon>Gunneridae</taxon>
        <taxon>Pentapetalae</taxon>
        <taxon>rosids</taxon>
        <taxon>fabids</taxon>
        <taxon>Malpighiales</taxon>
        <taxon>Rhizophoraceae</taxon>
        <taxon>Rhizophora</taxon>
    </lineage>
</organism>
<dbReference type="AlphaFoldDB" id="A0A2P2PGL9"/>
<proteinExistence type="predicted"/>
<reference evidence="1" key="1">
    <citation type="submission" date="2018-02" db="EMBL/GenBank/DDBJ databases">
        <title>Rhizophora mucronata_Transcriptome.</title>
        <authorList>
            <person name="Meera S.P."/>
            <person name="Sreeshan A."/>
            <person name="Augustine A."/>
        </authorList>
    </citation>
    <scope>NUCLEOTIDE SEQUENCE</scope>
    <source>
        <tissue evidence="1">Leaf</tissue>
    </source>
</reference>
<evidence type="ECO:0000313" key="1">
    <source>
        <dbReference type="EMBL" id="MBX53817.1"/>
    </source>
</evidence>
<sequence>MKVTFCGEFQHATQVDFLFQMTSSNDHAILCRKCMDG</sequence>
<name>A0A2P2PGL9_RHIMU</name>
<protein>
    <submittedName>
        <fullName evidence="1">Uncharacterized protein</fullName>
    </submittedName>
</protein>
<dbReference type="EMBL" id="GGEC01073333">
    <property type="protein sequence ID" value="MBX53817.1"/>
    <property type="molecule type" value="Transcribed_RNA"/>
</dbReference>